<evidence type="ECO:0000313" key="4">
    <source>
        <dbReference type="Proteomes" id="UP000298337"/>
    </source>
</evidence>
<dbReference type="PANTHER" id="PTHR44520">
    <property type="entry name" value="RESPONSE REGULATOR RCP1-RELATED"/>
    <property type="match status" value="1"/>
</dbReference>
<dbReference type="SUPFAM" id="SSF52172">
    <property type="entry name" value="CheY-like"/>
    <property type="match status" value="1"/>
</dbReference>
<feature type="domain" description="Response regulatory" evidence="2">
    <location>
        <begin position="6"/>
        <end position="133"/>
    </location>
</feature>
<dbReference type="InterPro" id="IPR052893">
    <property type="entry name" value="TCS_response_regulator"/>
</dbReference>
<evidence type="ECO:0000313" key="3">
    <source>
        <dbReference type="EMBL" id="TGE08624.1"/>
    </source>
</evidence>
<name>A0A4Z0P880_9BACT</name>
<dbReference type="InterPro" id="IPR001789">
    <property type="entry name" value="Sig_transdc_resp-reg_receiver"/>
</dbReference>
<proteinExistence type="predicted"/>
<reference evidence="3 4" key="1">
    <citation type="submission" date="2019-04" db="EMBL/GenBank/DDBJ databases">
        <authorList>
            <person name="Feng G."/>
            <person name="Zhang J."/>
            <person name="Zhu H."/>
        </authorList>
    </citation>
    <scope>NUCLEOTIDE SEQUENCE [LARGE SCALE GENOMIC DNA]</scope>
    <source>
        <strain evidence="3 4">92R-1</strain>
    </source>
</reference>
<comment type="caution">
    <text evidence="3">The sequence shown here is derived from an EMBL/GenBank/DDBJ whole genome shotgun (WGS) entry which is preliminary data.</text>
</comment>
<dbReference type="AlphaFoldDB" id="A0A4Z0P880"/>
<dbReference type="InterPro" id="IPR011006">
    <property type="entry name" value="CheY-like_superfamily"/>
</dbReference>
<feature type="modified residue" description="4-aspartylphosphate" evidence="1">
    <location>
        <position position="64"/>
    </location>
</feature>
<dbReference type="SMART" id="SM00448">
    <property type="entry name" value="REC"/>
    <property type="match status" value="1"/>
</dbReference>
<dbReference type="Gene3D" id="3.40.50.2300">
    <property type="match status" value="1"/>
</dbReference>
<dbReference type="RefSeq" id="WP_135434533.1">
    <property type="nucleotide sequence ID" value="NZ_SRLA01000002.1"/>
</dbReference>
<keyword evidence="4" id="KW-1185">Reference proteome</keyword>
<dbReference type="Pfam" id="PF00072">
    <property type="entry name" value="Response_reg"/>
    <property type="match status" value="1"/>
</dbReference>
<dbReference type="GO" id="GO:0000160">
    <property type="term" value="P:phosphorelay signal transduction system"/>
    <property type="evidence" value="ECO:0007669"/>
    <property type="project" value="InterPro"/>
</dbReference>
<evidence type="ECO:0000259" key="2">
    <source>
        <dbReference type="PROSITE" id="PS50110"/>
    </source>
</evidence>
<gene>
    <name evidence="3" type="ORF">EU556_13065</name>
</gene>
<dbReference type="PANTHER" id="PTHR44520:SF2">
    <property type="entry name" value="RESPONSE REGULATOR RCP1"/>
    <property type="match status" value="1"/>
</dbReference>
<organism evidence="3 4">
    <name type="scientific">Hymenobacter fodinae</name>
    <dbReference type="NCBI Taxonomy" id="2510796"/>
    <lineage>
        <taxon>Bacteria</taxon>
        <taxon>Pseudomonadati</taxon>
        <taxon>Bacteroidota</taxon>
        <taxon>Cytophagia</taxon>
        <taxon>Cytophagales</taxon>
        <taxon>Hymenobacteraceae</taxon>
        <taxon>Hymenobacter</taxon>
    </lineage>
</organism>
<dbReference type="PROSITE" id="PS50110">
    <property type="entry name" value="RESPONSE_REGULATORY"/>
    <property type="match status" value="1"/>
</dbReference>
<protein>
    <submittedName>
        <fullName evidence="3">Response regulator</fullName>
    </submittedName>
</protein>
<dbReference type="EMBL" id="SRLA01000002">
    <property type="protein sequence ID" value="TGE08624.1"/>
    <property type="molecule type" value="Genomic_DNA"/>
</dbReference>
<sequence length="142" mass="15889">MPKLPYIVLVDDDPTANYLHQKLLAKLDVTDQLLVAHNGHEALALLDQLQSIPEHSYPALLLLDIKMPSMDGFSFLEAYKQLPATKQAGILVVMLSTSLQPEEVHRAQQLPIAAFLNKPLTNEKVRQLLQLCYNHPVSQTAK</sequence>
<evidence type="ECO:0000256" key="1">
    <source>
        <dbReference type="PROSITE-ProRule" id="PRU00169"/>
    </source>
</evidence>
<keyword evidence="1" id="KW-0597">Phosphoprotein</keyword>
<dbReference type="OrthoDB" id="1524091at2"/>
<accession>A0A4Z0P880</accession>
<dbReference type="Proteomes" id="UP000298337">
    <property type="component" value="Unassembled WGS sequence"/>
</dbReference>